<organism evidence="5 6">
    <name type="scientific">Paenibacillus pectinilyticus</name>
    <dbReference type="NCBI Taxonomy" id="512399"/>
    <lineage>
        <taxon>Bacteria</taxon>
        <taxon>Bacillati</taxon>
        <taxon>Bacillota</taxon>
        <taxon>Bacilli</taxon>
        <taxon>Bacillales</taxon>
        <taxon>Paenibacillaceae</taxon>
        <taxon>Paenibacillus</taxon>
    </lineage>
</organism>
<name>A0A1C1A3Y2_9BACL</name>
<protein>
    <recommendedName>
        <fullName evidence="4">HTH araC/xylS-type domain-containing protein</fullName>
    </recommendedName>
</protein>
<dbReference type="STRING" id="512399.A8709_14285"/>
<dbReference type="AlphaFoldDB" id="A0A1C1A3Y2"/>
<dbReference type="Pfam" id="PF12833">
    <property type="entry name" value="HTH_18"/>
    <property type="match status" value="1"/>
</dbReference>
<accession>A0A1C1A3Y2</accession>
<dbReference type="PANTHER" id="PTHR43280">
    <property type="entry name" value="ARAC-FAMILY TRANSCRIPTIONAL REGULATOR"/>
    <property type="match status" value="1"/>
</dbReference>
<keyword evidence="6" id="KW-1185">Reference proteome</keyword>
<evidence type="ECO:0000259" key="4">
    <source>
        <dbReference type="PROSITE" id="PS01124"/>
    </source>
</evidence>
<dbReference type="Gene3D" id="1.10.10.60">
    <property type="entry name" value="Homeodomain-like"/>
    <property type="match status" value="2"/>
</dbReference>
<dbReference type="OrthoDB" id="182958at2"/>
<feature type="domain" description="HTH araC/xylS-type" evidence="4">
    <location>
        <begin position="195"/>
        <end position="293"/>
    </location>
</feature>
<dbReference type="SUPFAM" id="SSF46689">
    <property type="entry name" value="Homeodomain-like"/>
    <property type="match status" value="1"/>
</dbReference>
<keyword evidence="1" id="KW-0805">Transcription regulation</keyword>
<dbReference type="InterPro" id="IPR009057">
    <property type="entry name" value="Homeodomain-like_sf"/>
</dbReference>
<reference evidence="6" key="1">
    <citation type="submission" date="2016-05" db="EMBL/GenBank/DDBJ databases">
        <title>Paenibacillus oryzae. sp. nov., isolated from the rice root.</title>
        <authorList>
            <person name="Zhang J."/>
            <person name="Zhang X."/>
        </authorList>
    </citation>
    <scope>NUCLEOTIDE SEQUENCE [LARGE SCALE GENOMIC DNA]</scope>
    <source>
        <strain evidence="6">KCTC13222</strain>
    </source>
</reference>
<dbReference type="EMBL" id="LYPC01000014">
    <property type="protein sequence ID" value="OCT15263.1"/>
    <property type="molecule type" value="Genomic_DNA"/>
</dbReference>
<dbReference type="InterPro" id="IPR037923">
    <property type="entry name" value="HTH-like"/>
</dbReference>
<dbReference type="SMART" id="SM00342">
    <property type="entry name" value="HTH_ARAC"/>
    <property type="match status" value="1"/>
</dbReference>
<comment type="caution">
    <text evidence="5">The sequence shown here is derived from an EMBL/GenBank/DDBJ whole genome shotgun (WGS) entry which is preliminary data.</text>
</comment>
<dbReference type="Pfam" id="PF02311">
    <property type="entry name" value="AraC_binding"/>
    <property type="match status" value="1"/>
</dbReference>
<dbReference type="Gene3D" id="2.60.120.10">
    <property type="entry name" value="Jelly Rolls"/>
    <property type="match status" value="1"/>
</dbReference>
<evidence type="ECO:0000313" key="5">
    <source>
        <dbReference type="EMBL" id="OCT15263.1"/>
    </source>
</evidence>
<dbReference type="RefSeq" id="WP_065852174.1">
    <property type="nucleotide sequence ID" value="NZ_LYPC01000014.1"/>
</dbReference>
<dbReference type="Proteomes" id="UP000093309">
    <property type="component" value="Unassembled WGS sequence"/>
</dbReference>
<dbReference type="GO" id="GO:0003700">
    <property type="term" value="F:DNA-binding transcription factor activity"/>
    <property type="evidence" value="ECO:0007669"/>
    <property type="project" value="InterPro"/>
</dbReference>
<keyword evidence="3" id="KW-0804">Transcription</keyword>
<dbReference type="InterPro" id="IPR020449">
    <property type="entry name" value="Tscrpt_reg_AraC-type_HTH"/>
</dbReference>
<gene>
    <name evidence="5" type="ORF">A8709_14285</name>
</gene>
<dbReference type="InterPro" id="IPR014710">
    <property type="entry name" value="RmlC-like_jellyroll"/>
</dbReference>
<dbReference type="InterPro" id="IPR018060">
    <property type="entry name" value="HTH_AraC"/>
</dbReference>
<evidence type="ECO:0000256" key="3">
    <source>
        <dbReference type="ARBA" id="ARBA00023163"/>
    </source>
</evidence>
<dbReference type="InterPro" id="IPR003313">
    <property type="entry name" value="AraC-bd"/>
</dbReference>
<keyword evidence="2" id="KW-0238">DNA-binding</keyword>
<evidence type="ECO:0000256" key="2">
    <source>
        <dbReference type="ARBA" id="ARBA00023125"/>
    </source>
</evidence>
<proteinExistence type="predicted"/>
<evidence type="ECO:0000256" key="1">
    <source>
        <dbReference type="ARBA" id="ARBA00023015"/>
    </source>
</evidence>
<evidence type="ECO:0000313" key="6">
    <source>
        <dbReference type="Proteomes" id="UP000093309"/>
    </source>
</evidence>
<dbReference type="InterPro" id="IPR018062">
    <property type="entry name" value="HTH_AraC-typ_CS"/>
</dbReference>
<dbReference type="PRINTS" id="PR00032">
    <property type="entry name" value="HTHARAC"/>
</dbReference>
<dbReference type="PANTHER" id="PTHR43280:SF35">
    <property type="entry name" value="RESPONSE REGULATOR"/>
    <property type="match status" value="1"/>
</dbReference>
<dbReference type="SUPFAM" id="SSF51215">
    <property type="entry name" value="Regulatory protein AraC"/>
    <property type="match status" value="1"/>
</dbReference>
<dbReference type="PROSITE" id="PS01124">
    <property type="entry name" value="HTH_ARAC_FAMILY_2"/>
    <property type="match status" value="1"/>
</dbReference>
<dbReference type="PROSITE" id="PS00041">
    <property type="entry name" value="HTH_ARAC_FAMILY_1"/>
    <property type="match status" value="1"/>
</dbReference>
<dbReference type="GO" id="GO:0043565">
    <property type="term" value="F:sequence-specific DNA binding"/>
    <property type="evidence" value="ECO:0007669"/>
    <property type="project" value="InterPro"/>
</dbReference>
<sequence length="299" mass="35056">MTWFPQVVDLRYFEEVSPHFPFFISLNRVDSHFPAHRHDFLECSFVLGGSGVEIINGVSHPMEKGTFTFLLPYQMHELIAHKGTPLELYNCMFALDLLLPFMEQMPLLHKLLLDSPQEMSPFIKLDAQERARFTGLFAQLLNEFQQTSPWRDTFIRVKLMEMLIEFDRTRNQALTHRLAPAAILRTGSTKDDDMWSILLYIHHNYKEELKLHQLAKHFHRKENRLSEEIKRYAGKNFVELLHEIRIRHACALLASTDLHMSDIAVEIGYGSTQTFFRTFKEVKGQSPGVYRKQIGQHQR</sequence>